<dbReference type="SUPFAM" id="SSF82771">
    <property type="entry name" value="GIY-YIG endonuclease"/>
    <property type="match status" value="1"/>
</dbReference>
<sequence length="114" mass="13531">MKKVACVYSIANISSNKIYIGSTVNYKKRIQKHLSLLRRDKHINKQLQEDFNKYGEDNFIFDILLEVDDLDDLRDLEKHYIDIYCTEDDYNSKYDSYAPLTFKLSDQSWVVGIH</sequence>
<dbReference type="InterPro" id="IPR035901">
    <property type="entry name" value="GIY-YIG_endonuc_sf"/>
</dbReference>
<dbReference type="EMBL" id="WSFT01000053">
    <property type="protein sequence ID" value="MBS4539797.1"/>
    <property type="molecule type" value="Genomic_DNA"/>
</dbReference>
<dbReference type="PROSITE" id="PS50164">
    <property type="entry name" value="GIY_YIG"/>
    <property type="match status" value="1"/>
</dbReference>
<dbReference type="NCBIfam" id="TIGR01453">
    <property type="entry name" value="grpIintron_endo"/>
    <property type="match status" value="1"/>
</dbReference>
<protein>
    <submittedName>
        <fullName evidence="2">GIY-YIG nuclease family protein</fullName>
    </submittedName>
</protein>
<dbReference type="AlphaFoldDB" id="A0A942Z8H2"/>
<gene>
    <name evidence="2" type="ORF">GOQ27_15085</name>
</gene>
<dbReference type="InterPro" id="IPR006350">
    <property type="entry name" value="Intron_endoG1"/>
</dbReference>
<dbReference type="Proteomes" id="UP000724672">
    <property type="component" value="Unassembled WGS sequence"/>
</dbReference>
<feature type="domain" description="GIY-YIG" evidence="1">
    <location>
        <begin position="3"/>
        <end position="96"/>
    </location>
</feature>
<comment type="caution">
    <text evidence="2">The sequence shown here is derived from an EMBL/GenBank/DDBJ whole genome shotgun (WGS) entry which is preliminary data.</text>
</comment>
<dbReference type="InterPro" id="IPR000305">
    <property type="entry name" value="GIY-YIG_endonuc"/>
</dbReference>
<dbReference type="GO" id="GO:0004519">
    <property type="term" value="F:endonuclease activity"/>
    <property type="evidence" value="ECO:0007669"/>
    <property type="project" value="InterPro"/>
</dbReference>
<proteinExistence type="predicted"/>
<organism evidence="2 3">
    <name type="scientific">Anaeromonas frigoriresistens</name>
    <dbReference type="NCBI Taxonomy" id="2683708"/>
    <lineage>
        <taxon>Bacteria</taxon>
        <taxon>Bacillati</taxon>
        <taxon>Bacillota</taxon>
        <taxon>Tissierellia</taxon>
        <taxon>Tissierellales</taxon>
        <taxon>Thermohalobacteraceae</taxon>
        <taxon>Anaeromonas</taxon>
    </lineage>
</organism>
<dbReference type="Pfam" id="PF01541">
    <property type="entry name" value="GIY-YIG"/>
    <property type="match status" value="1"/>
</dbReference>
<dbReference type="RefSeq" id="WP_203367711.1">
    <property type="nucleotide sequence ID" value="NZ_WSFT01000053.1"/>
</dbReference>
<dbReference type="SMART" id="SM00465">
    <property type="entry name" value="GIYc"/>
    <property type="match status" value="1"/>
</dbReference>
<evidence type="ECO:0000313" key="3">
    <source>
        <dbReference type="Proteomes" id="UP000724672"/>
    </source>
</evidence>
<evidence type="ECO:0000313" key="2">
    <source>
        <dbReference type="EMBL" id="MBS4539797.1"/>
    </source>
</evidence>
<evidence type="ECO:0000259" key="1">
    <source>
        <dbReference type="PROSITE" id="PS50164"/>
    </source>
</evidence>
<reference evidence="2" key="1">
    <citation type="submission" date="2019-12" db="EMBL/GenBank/DDBJ databases">
        <title>Clostridiaceae gen. nov. sp. nov., isolated from sediment in Xinjiang, China.</title>
        <authorList>
            <person name="Zhang R."/>
        </authorList>
    </citation>
    <scope>NUCLEOTIDE SEQUENCE</scope>
    <source>
        <strain evidence="2">D2Q-11</strain>
    </source>
</reference>
<accession>A0A942Z8H2</accession>
<keyword evidence="3" id="KW-1185">Reference proteome</keyword>
<dbReference type="Gene3D" id="3.40.1440.10">
    <property type="entry name" value="GIY-YIG endonuclease"/>
    <property type="match status" value="1"/>
</dbReference>
<name>A0A942Z8H2_9FIRM</name>